<evidence type="ECO:0000256" key="2">
    <source>
        <dbReference type="ARBA" id="ARBA00023125"/>
    </source>
</evidence>
<dbReference type="InterPro" id="IPR000524">
    <property type="entry name" value="Tscrpt_reg_HTH_GntR"/>
</dbReference>
<feature type="domain" description="HTH gntR-type" evidence="4">
    <location>
        <begin position="10"/>
        <end position="78"/>
    </location>
</feature>
<proteinExistence type="predicted"/>
<dbReference type="SUPFAM" id="SSF46785">
    <property type="entry name" value="Winged helix' DNA-binding domain"/>
    <property type="match status" value="1"/>
</dbReference>
<dbReference type="PANTHER" id="PTHR38445">
    <property type="entry name" value="HTH-TYPE TRANSCRIPTIONAL REPRESSOR YTRA"/>
    <property type="match status" value="1"/>
</dbReference>
<dbReference type="PANTHER" id="PTHR38445:SF9">
    <property type="entry name" value="HTH-TYPE TRANSCRIPTIONAL REPRESSOR YTRA"/>
    <property type="match status" value="1"/>
</dbReference>
<keyword evidence="3" id="KW-0804">Transcription</keyword>
<accession>A0A2N0UHS0</accession>
<evidence type="ECO:0000256" key="3">
    <source>
        <dbReference type="ARBA" id="ARBA00023163"/>
    </source>
</evidence>
<evidence type="ECO:0000313" key="5">
    <source>
        <dbReference type="EMBL" id="PKD26574.1"/>
    </source>
</evidence>
<protein>
    <submittedName>
        <fullName evidence="5">HTH-type transcriptional repressor YtrA</fullName>
    </submittedName>
</protein>
<dbReference type="RefSeq" id="WP_101029844.1">
    <property type="nucleotide sequence ID" value="NZ_CABMMZ010000074.1"/>
</dbReference>
<dbReference type="SMART" id="SM00345">
    <property type="entry name" value="HTH_GNTR"/>
    <property type="match status" value="1"/>
</dbReference>
<dbReference type="AlphaFoldDB" id="A0A2N0UHS0"/>
<dbReference type="InterPro" id="IPR036390">
    <property type="entry name" value="WH_DNA-bd_sf"/>
</dbReference>
<keyword evidence="6" id="KW-1185">Reference proteome</keyword>
<dbReference type="GO" id="GO:0003700">
    <property type="term" value="F:DNA-binding transcription factor activity"/>
    <property type="evidence" value="ECO:0007669"/>
    <property type="project" value="InterPro"/>
</dbReference>
<name>A0A2N0UHS0_9FIRM</name>
<comment type="caution">
    <text evidence="5">The sequence shown here is derived from an EMBL/GenBank/DDBJ whole genome shotgun (WGS) entry which is preliminary data.</text>
</comment>
<keyword evidence="2" id="KW-0238">DNA-binding</keyword>
<keyword evidence="1" id="KW-0805">Transcription regulation</keyword>
<dbReference type="Proteomes" id="UP000233425">
    <property type="component" value="Unassembled WGS sequence"/>
</dbReference>
<evidence type="ECO:0000313" key="6">
    <source>
        <dbReference type="Proteomes" id="UP000233425"/>
    </source>
</evidence>
<dbReference type="InterPro" id="IPR036388">
    <property type="entry name" value="WH-like_DNA-bd_sf"/>
</dbReference>
<reference evidence="5" key="1">
    <citation type="journal article" date="2018" name="Environ. Microbiol.">
        <title>Sporulation capability and amylosome conservation among diverse human colonic and rumen isolates of the keystone starch-degrader Ruminococcus bromii.</title>
        <authorList>
            <person name="Mukhopadhya I."/>
            <person name="Morais S."/>
            <person name="Laverde-Gomez J."/>
            <person name="Sheridan P.O."/>
            <person name="Walker A.W."/>
            <person name="Kelly W."/>
            <person name="Klieve A.V."/>
            <person name="Ouwerkerk D."/>
            <person name="Duncan S.H."/>
            <person name="Louis P."/>
            <person name="Koropatkin N."/>
            <person name="Cockburn D."/>
            <person name="Kibler R."/>
            <person name="Cooper P.J."/>
            <person name="Sandoval C."/>
            <person name="Crost E."/>
            <person name="Juge N."/>
            <person name="Bayer E.A."/>
            <person name="Flint H.J."/>
        </authorList>
    </citation>
    <scope>NUCLEOTIDE SEQUENCE [LARGE SCALE GENOMIC DNA]</scope>
    <source>
        <strain evidence="5">ATCC 27255</strain>
    </source>
</reference>
<gene>
    <name evidence="5" type="primary">ytrA</name>
    <name evidence="5" type="ORF">RBATCC27255_01941</name>
</gene>
<organism evidence="5 6">
    <name type="scientific">Ruminococcus bromii</name>
    <dbReference type="NCBI Taxonomy" id="40518"/>
    <lineage>
        <taxon>Bacteria</taxon>
        <taxon>Bacillati</taxon>
        <taxon>Bacillota</taxon>
        <taxon>Clostridia</taxon>
        <taxon>Eubacteriales</taxon>
        <taxon>Oscillospiraceae</taxon>
        <taxon>Ruminococcus</taxon>
    </lineage>
</organism>
<dbReference type="PROSITE" id="PS50949">
    <property type="entry name" value="HTH_GNTR"/>
    <property type="match status" value="1"/>
</dbReference>
<dbReference type="CDD" id="cd07377">
    <property type="entry name" value="WHTH_GntR"/>
    <property type="match status" value="1"/>
</dbReference>
<dbReference type="Pfam" id="PF00392">
    <property type="entry name" value="GntR"/>
    <property type="match status" value="1"/>
</dbReference>
<evidence type="ECO:0000256" key="1">
    <source>
        <dbReference type="ARBA" id="ARBA00023015"/>
    </source>
</evidence>
<evidence type="ECO:0000259" key="4">
    <source>
        <dbReference type="PROSITE" id="PS50949"/>
    </source>
</evidence>
<dbReference type="Gene3D" id="1.10.10.10">
    <property type="entry name" value="Winged helix-like DNA-binding domain superfamily/Winged helix DNA-binding domain"/>
    <property type="match status" value="1"/>
</dbReference>
<dbReference type="GO" id="GO:0003677">
    <property type="term" value="F:DNA binding"/>
    <property type="evidence" value="ECO:0007669"/>
    <property type="project" value="UniProtKB-KW"/>
</dbReference>
<sequence length="125" mass="13997">MFTIDFTSRVPIYEQICNNIIKLASAGVFKSGDRLPPVRTVAQEIGVNPNTVAKAYRVLETEGYIYSTVGRGTFLTDKLTKNAAFQEMALKTFRDAVKNAELYSVPREQLIKIINSVYEGGREND</sequence>
<dbReference type="EMBL" id="NNSR01000074">
    <property type="protein sequence ID" value="PKD26574.1"/>
    <property type="molecule type" value="Genomic_DNA"/>
</dbReference>